<reference evidence="9" key="1">
    <citation type="submission" date="2005-08" db="EMBL/GenBank/DDBJ databases">
        <title>Complete sequence of Chlorobium chlorochromatii CaD3.</title>
        <authorList>
            <person name="Copeland A."/>
            <person name="Lucas S."/>
            <person name="Lapidus A."/>
            <person name="Barry K."/>
            <person name="Detter J.C."/>
            <person name="Glavina T."/>
            <person name="Hammon N."/>
            <person name="Israni S."/>
            <person name="Pitluck S."/>
            <person name="Bryant D."/>
            <person name="Schmutz J."/>
            <person name="Larimer F."/>
            <person name="Land M."/>
            <person name="Kyrpides N."/>
            <person name="Ivanova N."/>
            <person name="Richardson P."/>
        </authorList>
    </citation>
    <scope>NUCLEOTIDE SEQUENCE [LARGE SCALE GENOMIC DNA]</scope>
    <source>
        <strain evidence="9">CaD3</strain>
    </source>
</reference>
<dbReference type="Pfam" id="PF13442">
    <property type="entry name" value="Cytochrome_CBB3"/>
    <property type="match status" value="1"/>
</dbReference>
<dbReference type="GO" id="GO:0020037">
    <property type="term" value="F:heme binding"/>
    <property type="evidence" value="ECO:0007669"/>
    <property type="project" value="InterPro"/>
</dbReference>
<dbReference type="GO" id="GO:0005506">
    <property type="term" value="F:iron ion binding"/>
    <property type="evidence" value="ECO:0007669"/>
    <property type="project" value="InterPro"/>
</dbReference>
<dbReference type="InterPro" id="IPR002323">
    <property type="entry name" value="Cyt_CIE"/>
</dbReference>
<evidence type="ECO:0000256" key="1">
    <source>
        <dbReference type="ARBA" id="ARBA00022448"/>
    </source>
</evidence>
<proteinExistence type="predicted"/>
<dbReference type="InterPro" id="IPR009056">
    <property type="entry name" value="Cyt_c-like_dom"/>
</dbReference>
<evidence type="ECO:0000256" key="2">
    <source>
        <dbReference type="ARBA" id="ARBA00022617"/>
    </source>
</evidence>
<feature type="chain" id="PRO_5004223969" evidence="7">
    <location>
        <begin position="24"/>
        <end position="111"/>
    </location>
</feature>
<keyword evidence="7" id="KW-0732">Signal</keyword>
<dbReference type="InterPro" id="IPR036909">
    <property type="entry name" value="Cyt_c-like_dom_sf"/>
</dbReference>
<dbReference type="eggNOG" id="COG3245">
    <property type="taxonomic scope" value="Bacteria"/>
</dbReference>
<keyword evidence="2 6" id="KW-0349">Heme</keyword>
<keyword evidence="3 6" id="KW-0479">Metal-binding</keyword>
<dbReference type="KEGG" id="cch:Cag_0917"/>
<dbReference type="HOGENOM" id="CLU_082349_4_0_10"/>
<dbReference type="AlphaFoldDB" id="Q3AS45"/>
<dbReference type="EMBL" id="CP000108">
    <property type="protein sequence ID" value="ABB28180.1"/>
    <property type="molecule type" value="Genomic_DNA"/>
</dbReference>
<gene>
    <name evidence="9" type="ordered locus">Cag_0917</name>
</gene>
<name>Q3AS45_CHLCH</name>
<dbReference type="PROSITE" id="PS51007">
    <property type="entry name" value="CYTC"/>
    <property type="match status" value="1"/>
</dbReference>
<accession>Q3AS45</accession>
<dbReference type="GO" id="GO:0009055">
    <property type="term" value="F:electron transfer activity"/>
    <property type="evidence" value="ECO:0007669"/>
    <property type="project" value="InterPro"/>
</dbReference>
<sequence>MSRFVSAAFCALFIVSMGSTAMAATYNAAAGKKVYDASCATCHKTGMMGAPKLGDKANWAPRIAQGMDKLVSKSVAGYKGAKGMMPAKGGNAKLTKPEVGNAVAYMVQQSK</sequence>
<dbReference type="PRINTS" id="PR00607">
    <property type="entry name" value="CYTCHROMECIE"/>
</dbReference>
<feature type="signal peptide" evidence="7">
    <location>
        <begin position="1"/>
        <end position="23"/>
    </location>
</feature>
<protein>
    <submittedName>
        <fullName evidence="9">Cytochrome c-555</fullName>
    </submittedName>
</protein>
<keyword evidence="4" id="KW-0249">Electron transport</keyword>
<dbReference type="STRING" id="340177.Cag_0917"/>
<organism evidence="9">
    <name type="scientific">Chlorobium chlorochromatii (strain CaD3)</name>
    <dbReference type="NCBI Taxonomy" id="340177"/>
    <lineage>
        <taxon>Bacteria</taxon>
        <taxon>Pseudomonadati</taxon>
        <taxon>Chlorobiota</taxon>
        <taxon>Chlorobiia</taxon>
        <taxon>Chlorobiales</taxon>
        <taxon>Chlorobiaceae</taxon>
        <taxon>Chlorobium/Pelodictyon group</taxon>
        <taxon>Chlorobium</taxon>
    </lineage>
</organism>
<dbReference type="OrthoDB" id="9811281at2"/>
<dbReference type="SUPFAM" id="SSF46626">
    <property type="entry name" value="Cytochrome c"/>
    <property type="match status" value="1"/>
</dbReference>
<evidence type="ECO:0000256" key="5">
    <source>
        <dbReference type="ARBA" id="ARBA00023004"/>
    </source>
</evidence>
<evidence type="ECO:0000256" key="3">
    <source>
        <dbReference type="ARBA" id="ARBA00022723"/>
    </source>
</evidence>
<dbReference type="Gene3D" id="1.10.760.10">
    <property type="entry name" value="Cytochrome c-like domain"/>
    <property type="match status" value="1"/>
</dbReference>
<keyword evidence="5 6" id="KW-0408">Iron</keyword>
<evidence type="ECO:0000256" key="6">
    <source>
        <dbReference type="PROSITE-ProRule" id="PRU00433"/>
    </source>
</evidence>
<evidence type="ECO:0000259" key="8">
    <source>
        <dbReference type="PROSITE" id="PS51007"/>
    </source>
</evidence>
<evidence type="ECO:0000256" key="4">
    <source>
        <dbReference type="ARBA" id="ARBA00022982"/>
    </source>
</evidence>
<evidence type="ECO:0000313" key="9">
    <source>
        <dbReference type="EMBL" id="ABB28180.1"/>
    </source>
</evidence>
<dbReference type="PANTHER" id="PTHR40942:SF4">
    <property type="entry name" value="CYTOCHROME C5"/>
    <property type="match status" value="1"/>
</dbReference>
<keyword evidence="1" id="KW-0813">Transport</keyword>
<dbReference type="PANTHER" id="PTHR40942">
    <property type="match status" value="1"/>
</dbReference>
<feature type="domain" description="Cytochrome c" evidence="8">
    <location>
        <begin position="26"/>
        <end position="110"/>
    </location>
</feature>
<evidence type="ECO:0000256" key="7">
    <source>
        <dbReference type="SAM" id="SignalP"/>
    </source>
</evidence>